<keyword evidence="5" id="KW-1185">Reference proteome</keyword>
<dbReference type="Gene3D" id="3.40.50.300">
    <property type="entry name" value="P-loop containing nucleotide triphosphate hydrolases"/>
    <property type="match status" value="1"/>
</dbReference>
<comment type="caution">
    <text evidence="4">The sequence shown here is derived from an EMBL/GenBank/DDBJ whole genome shotgun (WGS) entry which is preliminary data.</text>
</comment>
<dbReference type="AlphaFoldDB" id="A0A9P8NUK6"/>
<reference evidence="4" key="2">
    <citation type="submission" date="2021-01" db="EMBL/GenBank/DDBJ databases">
        <authorList>
            <person name="Schikora-Tamarit M.A."/>
        </authorList>
    </citation>
    <scope>NUCLEOTIDE SEQUENCE</scope>
    <source>
        <strain evidence="4">CBS6075</strain>
    </source>
</reference>
<dbReference type="GO" id="GO:0005524">
    <property type="term" value="F:ATP binding"/>
    <property type="evidence" value="ECO:0007669"/>
    <property type="project" value="UniProtKB-KW"/>
</dbReference>
<organism evidence="4 5">
    <name type="scientific">Ogataea philodendri</name>
    <dbReference type="NCBI Taxonomy" id="1378263"/>
    <lineage>
        <taxon>Eukaryota</taxon>
        <taxon>Fungi</taxon>
        <taxon>Dikarya</taxon>
        <taxon>Ascomycota</taxon>
        <taxon>Saccharomycotina</taxon>
        <taxon>Pichiomycetes</taxon>
        <taxon>Pichiales</taxon>
        <taxon>Pichiaceae</taxon>
        <taxon>Ogataea</taxon>
    </lineage>
</organism>
<dbReference type="InterPro" id="IPR013079">
    <property type="entry name" value="6Phosfructo_kin"/>
</dbReference>
<dbReference type="SUPFAM" id="SSF52540">
    <property type="entry name" value="P-loop containing nucleoside triphosphate hydrolases"/>
    <property type="match status" value="1"/>
</dbReference>
<evidence type="ECO:0000259" key="3">
    <source>
        <dbReference type="Pfam" id="PF01591"/>
    </source>
</evidence>
<proteinExistence type="predicted"/>
<dbReference type="InterPro" id="IPR027417">
    <property type="entry name" value="P-loop_NTPase"/>
</dbReference>
<reference evidence="4" key="1">
    <citation type="journal article" date="2021" name="Open Biol.">
        <title>Shared evolutionary footprints suggest mitochondrial oxidative damage underlies multiple complex I losses in fungi.</title>
        <authorList>
            <person name="Schikora-Tamarit M.A."/>
            <person name="Marcet-Houben M."/>
            <person name="Nosek J."/>
            <person name="Gabaldon T."/>
        </authorList>
    </citation>
    <scope>NUCLEOTIDE SEQUENCE</scope>
    <source>
        <strain evidence="4">CBS6075</strain>
    </source>
</reference>
<dbReference type="RefSeq" id="XP_046057859.1">
    <property type="nucleotide sequence ID" value="XM_046208740.1"/>
</dbReference>
<dbReference type="PRINTS" id="PR00991">
    <property type="entry name" value="6PFRUCTKNASE"/>
</dbReference>
<dbReference type="PANTHER" id="PTHR10606">
    <property type="entry name" value="6-PHOSPHOFRUCTO-2-KINASE/FRUCTOSE-2,6-BISPHOSPHATASE"/>
    <property type="match status" value="1"/>
</dbReference>
<dbReference type="GeneID" id="70239317"/>
<dbReference type="GO" id="GO:0003873">
    <property type="term" value="F:6-phosphofructo-2-kinase activity"/>
    <property type="evidence" value="ECO:0007669"/>
    <property type="project" value="InterPro"/>
</dbReference>
<name>A0A9P8NUK6_9ASCO</name>
<dbReference type="EMBL" id="JAEUBE010000511">
    <property type="protein sequence ID" value="KAH3660148.1"/>
    <property type="molecule type" value="Genomic_DNA"/>
</dbReference>
<dbReference type="OrthoDB" id="267323at2759"/>
<dbReference type="Proteomes" id="UP000769157">
    <property type="component" value="Unassembled WGS sequence"/>
</dbReference>
<gene>
    <name evidence="4" type="ORF">OGAPHI_007353</name>
</gene>
<evidence type="ECO:0000256" key="1">
    <source>
        <dbReference type="ARBA" id="ARBA00022741"/>
    </source>
</evidence>
<accession>A0A9P8NUK6</accession>
<keyword evidence="2" id="KW-0067">ATP-binding</keyword>
<evidence type="ECO:0000313" key="4">
    <source>
        <dbReference type="EMBL" id="KAH3660148.1"/>
    </source>
</evidence>
<sequence length="344" mass="39537">MMNELTAGFATTRTQSTSSIATIHTAATTPEFFPSLVELEVGNLLHVNGFSLDHQEVEDPGTESASTESVTDTLDFEREKWAICLVGLPASGKSTVAKHLETYVNNFKHADIRFGVFNAGNVRRRYEKKLTNKFDFDFTKSDTQRLRELYAFEALHELTSSLVSDKIDVGVFDATNTTRERRQKVVEKIREAADDAKVAINIVILEVCCHNISLRRYNIERKTTNTDYYGLPREEAIVDFLRRVERYEKVYENITVDEINELDVKFFSMANVGESFSYNCGLQLRRNKEIQLGSLFLHQIYDFLLYYRTNFGQTYLCEVEQFYKKGYKPIRQASTVADSTVYNV</sequence>
<protein>
    <recommendedName>
        <fullName evidence="3">6-phosphofructo-2-kinase domain-containing protein</fullName>
    </recommendedName>
</protein>
<evidence type="ECO:0000313" key="5">
    <source>
        <dbReference type="Proteomes" id="UP000769157"/>
    </source>
</evidence>
<dbReference type="GO" id="GO:0006000">
    <property type="term" value="P:fructose metabolic process"/>
    <property type="evidence" value="ECO:0007669"/>
    <property type="project" value="InterPro"/>
</dbReference>
<dbReference type="Pfam" id="PF01591">
    <property type="entry name" value="6PF2K"/>
    <property type="match status" value="1"/>
</dbReference>
<dbReference type="GO" id="GO:0005829">
    <property type="term" value="C:cytosol"/>
    <property type="evidence" value="ECO:0007669"/>
    <property type="project" value="TreeGrafter"/>
</dbReference>
<dbReference type="InterPro" id="IPR003094">
    <property type="entry name" value="6Pfruct_kin"/>
</dbReference>
<dbReference type="GO" id="GO:0006003">
    <property type="term" value="P:fructose 2,6-bisphosphate metabolic process"/>
    <property type="evidence" value="ECO:0007669"/>
    <property type="project" value="InterPro"/>
</dbReference>
<evidence type="ECO:0000256" key="2">
    <source>
        <dbReference type="ARBA" id="ARBA00022840"/>
    </source>
</evidence>
<feature type="domain" description="6-phosphofructo-2-kinase" evidence="3">
    <location>
        <begin position="76"/>
        <end position="278"/>
    </location>
</feature>
<keyword evidence="1" id="KW-0547">Nucleotide-binding</keyword>